<accession>A0A0K1QBL9</accession>
<keyword evidence="4" id="KW-1185">Reference proteome</keyword>
<proteinExistence type="predicted"/>
<dbReference type="STRING" id="1391654.AKJ09_09791"/>
<dbReference type="Gene3D" id="3.40.50.2300">
    <property type="match status" value="1"/>
</dbReference>
<protein>
    <recommendedName>
        <fullName evidence="2">Response regulatory domain-containing protein</fullName>
    </recommendedName>
</protein>
<keyword evidence="1" id="KW-0597">Phosphoprotein</keyword>
<reference evidence="3 4" key="1">
    <citation type="submission" date="2015-08" db="EMBL/GenBank/DDBJ databases">
        <authorList>
            <person name="Babu N.S."/>
            <person name="Beckwith C.J."/>
            <person name="Beseler K.G."/>
            <person name="Brison A."/>
            <person name="Carone J.V."/>
            <person name="Caskin T.P."/>
            <person name="Diamond M."/>
            <person name="Durham M.E."/>
            <person name="Foxe J.M."/>
            <person name="Go M."/>
            <person name="Henderson B.A."/>
            <person name="Jones I.B."/>
            <person name="McGettigan J.A."/>
            <person name="Micheletti S.J."/>
            <person name="Nasrallah M.E."/>
            <person name="Ortiz D."/>
            <person name="Piller C.R."/>
            <person name="Privatt S.R."/>
            <person name="Schneider S.L."/>
            <person name="Sharp S."/>
            <person name="Smith T.C."/>
            <person name="Stanton J.D."/>
            <person name="Ullery H.E."/>
            <person name="Wilson R.J."/>
            <person name="Serrano M.G."/>
            <person name="Buck G."/>
            <person name="Lee V."/>
            <person name="Wang Y."/>
            <person name="Carvalho R."/>
            <person name="Voegtly L."/>
            <person name="Shi R."/>
            <person name="Duckworth R."/>
            <person name="Johnson A."/>
            <person name="Loviza R."/>
            <person name="Walstead R."/>
            <person name="Shah Z."/>
            <person name="Kiflezghi M."/>
            <person name="Wade K."/>
            <person name="Ball S.L."/>
            <person name="Bradley K.W."/>
            <person name="Asai D.J."/>
            <person name="Bowman C.A."/>
            <person name="Russell D.A."/>
            <person name="Pope W.H."/>
            <person name="Jacobs-Sera D."/>
            <person name="Hendrix R.W."/>
            <person name="Hatfull G.F."/>
        </authorList>
    </citation>
    <scope>NUCLEOTIDE SEQUENCE [LARGE SCALE GENOMIC DNA]</scope>
    <source>
        <strain evidence="3 4">DSM 27648</strain>
    </source>
</reference>
<dbReference type="InterPro" id="IPR001789">
    <property type="entry name" value="Sig_transdc_resp-reg_receiver"/>
</dbReference>
<evidence type="ECO:0000313" key="3">
    <source>
        <dbReference type="EMBL" id="AKV03128.1"/>
    </source>
</evidence>
<dbReference type="Proteomes" id="UP000064967">
    <property type="component" value="Chromosome"/>
</dbReference>
<gene>
    <name evidence="3" type="ORF">AKJ09_09791</name>
</gene>
<dbReference type="GO" id="GO:0000160">
    <property type="term" value="P:phosphorelay signal transduction system"/>
    <property type="evidence" value="ECO:0007669"/>
    <property type="project" value="InterPro"/>
</dbReference>
<dbReference type="EMBL" id="CP012333">
    <property type="protein sequence ID" value="AKV03128.1"/>
    <property type="molecule type" value="Genomic_DNA"/>
</dbReference>
<feature type="domain" description="Response regulatory" evidence="2">
    <location>
        <begin position="1"/>
        <end position="92"/>
    </location>
</feature>
<evidence type="ECO:0000313" key="4">
    <source>
        <dbReference type="Proteomes" id="UP000064967"/>
    </source>
</evidence>
<dbReference type="SUPFAM" id="SSF52172">
    <property type="entry name" value="CheY-like"/>
    <property type="match status" value="1"/>
</dbReference>
<dbReference type="PROSITE" id="PS50110">
    <property type="entry name" value="RESPONSE_REGULATORY"/>
    <property type="match status" value="1"/>
</dbReference>
<dbReference type="AlphaFoldDB" id="A0A0K1QBL9"/>
<feature type="modified residue" description="4-aspartylphosphate" evidence="1">
    <location>
        <position position="26"/>
    </location>
</feature>
<name>A0A0K1QBL9_9BACT</name>
<dbReference type="KEGG" id="llu:AKJ09_09791"/>
<evidence type="ECO:0000256" key="1">
    <source>
        <dbReference type="PROSITE-ProRule" id="PRU00169"/>
    </source>
</evidence>
<organism evidence="3 4">
    <name type="scientific">Labilithrix luteola</name>
    <dbReference type="NCBI Taxonomy" id="1391654"/>
    <lineage>
        <taxon>Bacteria</taxon>
        <taxon>Pseudomonadati</taxon>
        <taxon>Myxococcota</taxon>
        <taxon>Polyangia</taxon>
        <taxon>Polyangiales</taxon>
        <taxon>Labilitrichaceae</taxon>
        <taxon>Labilithrix</taxon>
    </lineage>
</organism>
<evidence type="ECO:0000259" key="2">
    <source>
        <dbReference type="PROSITE" id="PS50110"/>
    </source>
</evidence>
<sequence>MRCAATAEAAISEMGAHDDWSGFLIDVGLGQWNRAGLDVLAAARRVFPSVPAALVTASNERDIINRAASLSASFLCKPFGPTEIAAFLERVTAAEAGIDERLEGRLSALARRWDLAPKETEILAWLIAGRTRENYLVRSGSTALTWRVHVGRLLKKAGTARTSDLVTAVLRDEARALARRRT</sequence>
<dbReference type="InterPro" id="IPR011006">
    <property type="entry name" value="CheY-like_superfamily"/>
</dbReference>